<evidence type="ECO:0000256" key="4">
    <source>
        <dbReference type="ARBA" id="ARBA00022734"/>
    </source>
</evidence>
<feature type="domain" description="Gfo/Idh/MocA-like oxidoreductase N-terminal" evidence="5">
    <location>
        <begin position="92"/>
        <end position="209"/>
    </location>
</feature>
<evidence type="ECO:0000313" key="7">
    <source>
        <dbReference type="EMBL" id="KAH1907350.1"/>
    </source>
</evidence>
<dbReference type="FunFam" id="3.30.360.10:FF:000017">
    <property type="entry name" value="Oxidoreductase family NAD-binding Rossmann fold"/>
    <property type="match status" value="1"/>
</dbReference>
<proteinExistence type="inferred from homology"/>
<sequence length="441" mass="48364">MRQPTIPTGLKLGSFSVFNASSGTALADVTPEDDSIHVYYGGSNDSILGKVDDSNSGWYDSAFSQSGMTGSQVAAIIWVLTAGWIYMAVQKLKVGIAGLGRVGKLHAINFLHRTPRAELVAAFSPDPAEIAWGKQKLEPYGVTLYDNYDKMLEHPGLMAVAIGTATPVHAEEAIKAIDRDLHVLCEKPLSTDVEVCKSVVNKARTKPHLKVMCGFSRRFDESYRDVYDKISQGLIGKPSILRSQTCDKYDPSGFYVAYSAWSGGVFVDMSVHDIDLTLWFFGDDVVPKTISAYGITAVQPELKKFNDYDNAVGIVEFHNGKIAYYYCSRMMAHGQEDTTEIIGTEGKLSVNSNPQRNLVNFYHSGGITREAPSNFIGRFGPAFVTEANEFTAACLDNTPLPMKLSNAVKAVEIGAYLQEALVTGKQIHFDEIGRRVERAQI</sequence>
<dbReference type="Gene3D" id="3.30.360.10">
    <property type="entry name" value="Dihydrodipicolinate Reductase, domain 2"/>
    <property type="match status" value="1"/>
</dbReference>
<dbReference type="InterPro" id="IPR000683">
    <property type="entry name" value="Gfo/Idh/MocA-like_OxRdtase_N"/>
</dbReference>
<comment type="similarity">
    <text evidence="1">Belongs to the fungal fucose-specific lectin family.</text>
</comment>
<dbReference type="GO" id="GO:0005737">
    <property type="term" value="C:cytoplasm"/>
    <property type="evidence" value="ECO:0007669"/>
    <property type="project" value="TreeGrafter"/>
</dbReference>
<protein>
    <recommendedName>
        <fullName evidence="3">Fucose-specific lectin</fullName>
    </recommendedName>
</protein>
<dbReference type="GO" id="GO:0000166">
    <property type="term" value="F:nucleotide binding"/>
    <property type="evidence" value="ECO:0007669"/>
    <property type="project" value="InterPro"/>
</dbReference>
<dbReference type="SUPFAM" id="SSF89372">
    <property type="entry name" value="Fucose-specific lectin"/>
    <property type="match status" value="1"/>
</dbReference>
<dbReference type="Pfam" id="PF01408">
    <property type="entry name" value="GFO_IDH_MocA"/>
    <property type="match status" value="1"/>
</dbReference>
<dbReference type="PANTHER" id="PTHR42840:SF11">
    <property type="entry name" value="BINDING ROSSMANN FOLD OXIDOREDUCTASE, PUTATIVE (AFU_ORTHOLOGUE AFUA_6G09900)-RELATED"/>
    <property type="match status" value="1"/>
</dbReference>
<dbReference type="PANTHER" id="PTHR42840">
    <property type="entry name" value="NAD(P)-BINDING ROSSMANN-FOLD SUPERFAMILY PROTEIN-RELATED"/>
    <property type="match status" value="1"/>
</dbReference>
<dbReference type="EMBL" id="JAIBSC010000028">
    <property type="protein sequence ID" value="KAH1907350.1"/>
    <property type="molecule type" value="Genomic_DNA"/>
</dbReference>
<dbReference type="Pfam" id="PF07938">
    <property type="entry name" value="Fungal_lectin"/>
    <property type="match status" value="1"/>
</dbReference>
<dbReference type="Gene3D" id="3.40.50.720">
    <property type="entry name" value="NAD(P)-binding Rossmann-like Domain"/>
    <property type="match status" value="1"/>
</dbReference>
<accession>A0A8H4IEL4</accession>
<dbReference type="InterPro" id="IPR012475">
    <property type="entry name" value="Fungal_lectin"/>
</dbReference>
<name>A0A8H4IEL4_ASPFM</name>
<dbReference type="Proteomes" id="UP000813423">
    <property type="component" value="Unassembled WGS sequence"/>
</dbReference>
<dbReference type="SUPFAM" id="SSF51735">
    <property type="entry name" value="NAD(P)-binding Rossmann-fold domains"/>
    <property type="match status" value="1"/>
</dbReference>
<gene>
    <name evidence="7" type="ORF">KXV57_004310</name>
</gene>
<evidence type="ECO:0000256" key="3">
    <source>
        <dbReference type="ARBA" id="ARBA00015560"/>
    </source>
</evidence>
<comment type="caution">
    <text evidence="7">The sequence shown here is derived from an EMBL/GenBank/DDBJ whole genome shotgun (WGS) entry which is preliminary data.</text>
</comment>
<dbReference type="GO" id="GO:0016491">
    <property type="term" value="F:oxidoreductase activity"/>
    <property type="evidence" value="ECO:0007669"/>
    <property type="project" value="TreeGrafter"/>
</dbReference>
<evidence type="ECO:0000259" key="6">
    <source>
        <dbReference type="Pfam" id="PF22725"/>
    </source>
</evidence>
<dbReference type="Pfam" id="PF22725">
    <property type="entry name" value="GFO_IDH_MocA_C3"/>
    <property type="match status" value="1"/>
</dbReference>
<feature type="domain" description="GFO/IDH/MocA-like oxidoreductase" evidence="6">
    <location>
        <begin position="223"/>
        <end position="348"/>
    </location>
</feature>
<organism evidence="7 8">
    <name type="scientific">Aspergillus fumigatus</name>
    <name type="common">Neosartorya fumigata</name>
    <dbReference type="NCBI Taxonomy" id="746128"/>
    <lineage>
        <taxon>Eukaryota</taxon>
        <taxon>Fungi</taxon>
        <taxon>Dikarya</taxon>
        <taxon>Ascomycota</taxon>
        <taxon>Pezizomycotina</taxon>
        <taxon>Eurotiomycetes</taxon>
        <taxon>Eurotiomycetidae</taxon>
        <taxon>Eurotiales</taxon>
        <taxon>Aspergillaceae</taxon>
        <taxon>Aspergillus</taxon>
        <taxon>Aspergillus subgen. Fumigati</taxon>
    </lineage>
</organism>
<evidence type="ECO:0000259" key="5">
    <source>
        <dbReference type="Pfam" id="PF01408"/>
    </source>
</evidence>
<reference evidence="7" key="1">
    <citation type="submission" date="2021-08" db="EMBL/GenBank/DDBJ databases">
        <title>Global Aspergillus fumigatus from environmental and clinical sources.</title>
        <authorList>
            <person name="Barber A."/>
            <person name="Sae-Ong T."/>
        </authorList>
    </citation>
    <scope>NUCLEOTIDE SEQUENCE</scope>
    <source>
        <strain evidence="7">NRZ-2016-071</strain>
    </source>
</reference>
<dbReference type="InterPro" id="IPR036291">
    <property type="entry name" value="NAD(P)-bd_dom_sf"/>
</dbReference>
<dbReference type="SUPFAM" id="SSF55347">
    <property type="entry name" value="Glyceraldehyde-3-phosphate dehydrogenase-like, C-terminal domain"/>
    <property type="match status" value="1"/>
</dbReference>
<dbReference type="GO" id="GO:0030246">
    <property type="term" value="F:carbohydrate binding"/>
    <property type="evidence" value="ECO:0007669"/>
    <property type="project" value="UniProtKB-KW"/>
</dbReference>
<evidence type="ECO:0000256" key="1">
    <source>
        <dbReference type="ARBA" id="ARBA00009042"/>
    </source>
</evidence>
<evidence type="ECO:0000256" key="2">
    <source>
        <dbReference type="ARBA" id="ARBA00010928"/>
    </source>
</evidence>
<keyword evidence="4" id="KW-0430">Lectin</keyword>
<evidence type="ECO:0000313" key="8">
    <source>
        <dbReference type="Proteomes" id="UP000813423"/>
    </source>
</evidence>
<dbReference type="AlphaFoldDB" id="A0A8H4IEL4"/>
<comment type="similarity">
    <text evidence="2">Belongs to the Gfo/Idh/MocA family.</text>
</comment>
<dbReference type="GO" id="GO:0006740">
    <property type="term" value="P:NADPH regeneration"/>
    <property type="evidence" value="ECO:0007669"/>
    <property type="project" value="TreeGrafter"/>
</dbReference>
<dbReference type="Gene3D" id="2.120.10.70">
    <property type="entry name" value="Fucose-specific lectin"/>
    <property type="match status" value="1"/>
</dbReference>
<dbReference type="InterPro" id="IPR055170">
    <property type="entry name" value="GFO_IDH_MocA-like_dom"/>
</dbReference>